<dbReference type="PANTHER" id="PTHR43630">
    <property type="entry name" value="POLY-BETA-1,6-N-ACETYL-D-GLUCOSAMINE SYNTHASE"/>
    <property type="match status" value="1"/>
</dbReference>
<dbReference type="Gene3D" id="3.90.550.10">
    <property type="entry name" value="Spore Coat Polysaccharide Biosynthesis Protein SpsA, Chain A"/>
    <property type="match status" value="1"/>
</dbReference>
<accession>A0A7D6ZNL8</accession>
<evidence type="ECO:0000256" key="1">
    <source>
        <dbReference type="ARBA" id="ARBA00022737"/>
    </source>
</evidence>
<evidence type="ECO:0000313" key="6">
    <source>
        <dbReference type="Proteomes" id="UP000512286"/>
    </source>
</evidence>
<dbReference type="Pfam" id="PF00535">
    <property type="entry name" value="Glycos_transf_2"/>
    <property type="match status" value="1"/>
</dbReference>
<dbReference type="SUPFAM" id="SSF48452">
    <property type="entry name" value="TPR-like"/>
    <property type="match status" value="1"/>
</dbReference>
<proteinExistence type="predicted"/>
<evidence type="ECO:0000256" key="3">
    <source>
        <dbReference type="PROSITE-ProRule" id="PRU00339"/>
    </source>
</evidence>
<dbReference type="GO" id="GO:0016740">
    <property type="term" value="F:transferase activity"/>
    <property type="evidence" value="ECO:0007669"/>
    <property type="project" value="UniProtKB-KW"/>
</dbReference>
<dbReference type="SMART" id="SM00028">
    <property type="entry name" value="TPR"/>
    <property type="match status" value="3"/>
</dbReference>
<gene>
    <name evidence="5" type="ORF">HZF06_16965</name>
</gene>
<evidence type="ECO:0000256" key="2">
    <source>
        <dbReference type="ARBA" id="ARBA00022803"/>
    </source>
</evidence>
<keyword evidence="2 3" id="KW-0802">TPR repeat</keyword>
<evidence type="ECO:0000259" key="4">
    <source>
        <dbReference type="Pfam" id="PF00535"/>
    </source>
</evidence>
<dbReference type="InterPro" id="IPR029044">
    <property type="entry name" value="Nucleotide-diphossugar_trans"/>
</dbReference>
<dbReference type="InterPro" id="IPR011990">
    <property type="entry name" value="TPR-like_helical_dom_sf"/>
</dbReference>
<dbReference type="InterPro" id="IPR013105">
    <property type="entry name" value="TPR_2"/>
</dbReference>
<dbReference type="SUPFAM" id="SSF53448">
    <property type="entry name" value="Nucleotide-diphospho-sugar transferases"/>
    <property type="match status" value="1"/>
</dbReference>
<keyword evidence="1" id="KW-0677">Repeat</keyword>
<feature type="domain" description="Glycosyltransferase 2-like" evidence="4">
    <location>
        <begin position="4"/>
        <end position="92"/>
    </location>
</feature>
<dbReference type="PROSITE" id="PS50005">
    <property type="entry name" value="TPR"/>
    <property type="match status" value="1"/>
</dbReference>
<reference evidence="5 6" key="1">
    <citation type="submission" date="2020-07" db="EMBL/GenBank/DDBJ databases">
        <title>Electron transfer.</title>
        <authorList>
            <person name="Huang L."/>
            <person name="Liu X."/>
            <person name="Zhou S."/>
        </authorList>
    </citation>
    <scope>NUCLEOTIDE SEQUENCE [LARGE SCALE GENOMIC DNA]</scope>
    <source>
        <strain evidence="5 6">Lx1</strain>
    </source>
</reference>
<evidence type="ECO:0000313" key="5">
    <source>
        <dbReference type="EMBL" id="QLY78763.1"/>
    </source>
</evidence>
<dbReference type="InterPro" id="IPR001173">
    <property type="entry name" value="Glyco_trans_2-like"/>
</dbReference>
<name>A0A7D6ZNL8_9CLOT</name>
<dbReference type="Pfam" id="PF07719">
    <property type="entry name" value="TPR_2"/>
    <property type="match status" value="1"/>
</dbReference>
<keyword evidence="5" id="KW-0808">Transferase</keyword>
<dbReference type="AlphaFoldDB" id="A0A7D6ZNL8"/>
<dbReference type="PANTHER" id="PTHR43630:SF2">
    <property type="entry name" value="GLYCOSYLTRANSFERASE"/>
    <property type="match status" value="1"/>
</dbReference>
<protein>
    <submittedName>
        <fullName evidence="5">Glycosyltransferase</fullName>
    </submittedName>
</protein>
<dbReference type="InterPro" id="IPR019734">
    <property type="entry name" value="TPR_rpt"/>
</dbReference>
<sequence length="706" mass="83202">MKLSIVMIVKNEEKYLDKCLKALLPITKKISSEIIILDTGSTDNTKDIANKYTENIYDYVWENDFSKARNKSIEYSKGEWILVVDGDEVLENPNEIVEFFEKKIYMKYNAATVDIKSFNFSEEEGYAICPIPRLFKKKKSLYKGAIHEQPQYSTPVVRLTASFKHYGYSTTDLDFIEKKFYRNQEILKKELIDTDDRKYVLFQIAQNYNLINDSESSLINIKEAYLESKRLKSNDSYIYQLYIKLLYEYSLYDDCIKIIEEALEVRKDHIDYYYYLGFCYFSKQEYIKSKEAFEKYLFYLNNLENNNSYKDITLVIYTKGNIDNVTLTLSSIENKIGNYSKSIELYENCKNNNLKLSYFSIYLDSVIASKSYDKLLLEAKNEKNNKDIFISNLENSLKTMYMYEKENILKTLKDVESDIGLYINIKDRFIKEDWNDNNILNKIAQISYSKVNLVSIYALRYLIYNNSNSLFELESINNIISKDLLKAACSNNLLLVNSLKSLIITRQFSDKKEELKVIVEIEKFLLDIPNLTDEEYLNIFEQNLRDCNKLFQLIYGENYKELNIESLEIESINEFLDLYKLISTNKLEFVRKLNFILSKNEQYRRIIKIYKEKIETFDKYVNVFKEKDLLLGNIESLVNQGSFIEALNILNETIELIPFDSDILNALGVVAYYMNDKNNALRYFNRSLLLDPNNKDAAMNVQSLKE</sequence>
<dbReference type="RefSeq" id="WP_181601052.1">
    <property type="nucleotide sequence ID" value="NZ_CP059378.1"/>
</dbReference>
<dbReference type="Proteomes" id="UP000512286">
    <property type="component" value="Chromosome"/>
</dbReference>
<feature type="repeat" description="TPR" evidence="3">
    <location>
        <begin position="661"/>
        <end position="694"/>
    </location>
</feature>
<dbReference type="EMBL" id="CP059378">
    <property type="protein sequence ID" value="QLY78763.1"/>
    <property type="molecule type" value="Genomic_DNA"/>
</dbReference>
<dbReference type="KEGG" id="cint:HZF06_16965"/>
<organism evidence="5 6">
    <name type="scientific">Clostridium intestinale</name>
    <dbReference type="NCBI Taxonomy" id="36845"/>
    <lineage>
        <taxon>Bacteria</taxon>
        <taxon>Bacillati</taxon>
        <taxon>Bacillota</taxon>
        <taxon>Clostridia</taxon>
        <taxon>Eubacteriales</taxon>
        <taxon>Clostridiaceae</taxon>
        <taxon>Clostridium</taxon>
    </lineage>
</organism>
<dbReference type="Gene3D" id="1.25.40.10">
    <property type="entry name" value="Tetratricopeptide repeat domain"/>
    <property type="match status" value="2"/>
</dbReference>
<dbReference type="CDD" id="cd02511">
    <property type="entry name" value="Beta4Glucosyltransferase"/>
    <property type="match status" value="1"/>
</dbReference>